<dbReference type="InterPro" id="IPR050194">
    <property type="entry name" value="Glycosyltransferase_grp1"/>
</dbReference>
<comment type="caution">
    <text evidence="5">The sequence shown here is derived from an EMBL/GenBank/DDBJ whole genome shotgun (WGS) entry which is preliminary data.</text>
</comment>
<feature type="transmembrane region" description="Helical" evidence="2">
    <location>
        <begin position="112"/>
        <end position="129"/>
    </location>
</feature>
<evidence type="ECO:0000256" key="2">
    <source>
        <dbReference type="SAM" id="Phobius"/>
    </source>
</evidence>
<evidence type="ECO:0000259" key="4">
    <source>
        <dbReference type="Pfam" id="PF13579"/>
    </source>
</evidence>
<comment type="similarity">
    <text evidence="1">Belongs to the glycosyltransferase group 1 family. Glycosyltransferase 4 subfamily.</text>
</comment>
<keyword evidence="2" id="KW-1133">Transmembrane helix</keyword>
<dbReference type="EMBL" id="QXIR01000020">
    <property type="protein sequence ID" value="RIW31877.1"/>
    <property type="molecule type" value="Genomic_DNA"/>
</dbReference>
<gene>
    <name evidence="5" type="ORF">D3H55_14770</name>
</gene>
<organism evidence="5 6">
    <name type="scientific">Bacillus salacetis</name>
    <dbReference type="NCBI Taxonomy" id="2315464"/>
    <lineage>
        <taxon>Bacteria</taxon>
        <taxon>Bacillati</taxon>
        <taxon>Bacillota</taxon>
        <taxon>Bacilli</taxon>
        <taxon>Bacillales</taxon>
        <taxon>Bacillaceae</taxon>
        <taxon>Bacillus</taxon>
    </lineage>
</organism>
<keyword evidence="5" id="KW-0808">Transferase</keyword>
<feature type="domain" description="Glycosyl transferase family 1" evidence="3">
    <location>
        <begin position="211"/>
        <end position="378"/>
    </location>
</feature>
<keyword evidence="2" id="KW-0472">Membrane</keyword>
<evidence type="ECO:0000313" key="5">
    <source>
        <dbReference type="EMBL" id="RIW31877.1"/>
    </source>
</evidence>
<keyword evidence="2" id="KW-0812">Transmembrane</keyword>
<sequence>MTVRILIITQNFYPVIGSAGNRMKNIYTLLAEEGYEVEVLTTEPSYPNKNLYKSAEFWDHEPLNNNSLIYRVGVSDKKNKLGTNMIKRLYYYLEITVKMLLFIFKYRKKADIILVSSPPIFMGVVGLLAKRILKAKMYLEVRDLWPDSLKGVGKFNHQGIIRLLTMFEKFLYNAADKIIVNSRGFVNHITELSRKTKEDIIFIPNGATKEELEIAKKSTKEFSVIYAGNLGLAQDIEIIKQLATKLFKEGITFTVIGYGYKTKDFTTFVENEKLTNVNIINPTTRRNCIEIISEHKVGIVTLTDKEVFETVLPGKLIDYMTCEVPVVGIVSGTSEKLITDNQIGLVSKSRTAEDVFSKILYLRENKAEIGKMKENCRKVVQNNYLWEDNIKKLIKIVEKQGGNKVEY</sequence>
<accession>A0A3A1QUP5</accession>
<dbReference type="GO" id="GO:0016758">
    <property type="term" value="F:hexosyltransferase activity"/>
    <property type="evidence" value="ECO:0007669"/>
    <property type="project" value="TreeGrafter"/>
</dbReference>
<name>A0A3A1QUP5_9BACI</name>
<dbReference type="Pfam" id="PF00534">
    <property type="entry name" value="Glycos_transf_1"/>
    <property type="match status" value="1"/>
</dbReference>
<dbReference type="Proteomes" id="UP000265801">
    <property type="component" value="Unassembled WGS sequence"/>
</dbReference>
<dbReference type="SUPFAM" id="SSF53756">
    <property type="entry name" value="UDP-Glycosyltransferase/glycogen phosphorylase"/>
    <property type="match status" value="1"/>
</dbReference>
<dbReference type="CDD" id="cd03794">
    <property type="entry name" value="GT4_WbuB-like"/>
    <property type="match status" value="1"/>
</dbReference>
<reference evidence="5 6" key="1">
    <citation type="submission" date="2018-09" db="EMBL/GenBank/DDBJ databases">
        <title>Bacillus saliacetes sp. nov., isolated from Thai shrimp paste (Ka-pi).</title>
        <authorList>
            <person name="Daroonpunt R."/>
            <person name="Tanasupawat S."/>
            <person name="Yiamsombut S."/>
        </authorList>
    </citation>
    <scope>NUCLEOTIDE SEQUENCE [LARGE SCALE GENOMIC DNA]</scope>
    <source>
        <strain evidence="5 6">SKP7-4</strain>
    </source>
</reference>
<evidence type="ECO:0000313" key="6">
    <source>
        <dbReference type="Proteomes" id="UP000265801"/>
    </source>
</evidence>
<dbReference type="Pfam" id="PF13579">
    <property type="entry name" value="Glyco_trans_4_4"/>
    <property type="match status" value="1"/>
</dbReference>
<proteinExistence type="inferred from homology"/>
<keyword evidence="6" id="KW-1185">Reference proteome</keyword>
<dbReference type="OrthoDB" id="9811902at2"/>
<dbReference type="AlphaFoldDB" id="A0A3A1QUP5"/>
<dbReference type="Gene3D" id="3.40.50.2000">
    <property type="entry name" value="Glycogen Phosphorylase B"/>
    <property type="match status" value="2"/>
</dbReference>
<dbReference type="RefSeq" id="WP_119547967.1">
    <property type="nucleotide sequence ID" value="NZ_QXIR01000020.1"/>
</dbReference>
<evidence type="ECO:0000256" key="1">
    <source>
        <dbReference type="ARBA" id="ARBA00009481"/>
    </source>
</evidence>
<protein>
    <submittedName>
        <fullName evidence="5">Glycosyltransferase WbuB</fullName>
    </submittedName>
</protein>
<dbReference type="InterPro" id="IPR001296">
    <property type="entry name" value="Glyco_trans_1"/>
</dbReference>
<evidence type="ECO:0000259" key="3">
    <source>
        <dbReference type="Pfam" id="PF00534"/>
    </source>
</evidence>
<dbReference type="PANTHER" id="PTHR45947">
    <property type="entry name" value="SULFOQUINOVOSYL TRANSFERASE SQD2"/>
    <property type="match status" value="1"/>
</dbReference>
<dbReference type="PANTHER" id="PTHR45947:SF3">
    <property type="entry name" value="SULFOQUINOVOSYL TRANSFERASE SQD2"/>
    <property type="match status" value="1"/>
</dbReference>
<dbReference type="InterPro" id="IPR028098">
    <property type="entry name" value="Glyco_trans_4-like_N"/>
</dbReference>
<feature type="domain" description="Glycosyltransferase subfamily 4-like N-terminal" evidence="4">
    <location>
        <begin position="20"/>
        <end position="206"/>
    </location>
</feature>